<dbReference type="SUPFAM" id="SSF52540">
    <property type="entry name" value="P-loop containing nucleoside triphosphate hydrolases"/>
    <property type="match status" value="1"/>
</dbReference>
<evidence type="ECO:0000313" key="5">
    <source>
        <dbReference type="Proteomes" id="UP000290540"/>
    </source>
</evidence>
<dbReference type="PANTHER" id="PTHR46082:SF11">
    <property type="entry name" value="AAA+ ATPASE DOMAIN-CONTAINING PROTEIN-RELATED"/>
    <property type="match status" value="1"/>
</dbReference>
<dbReference type="GO" id="GO:0043531">
    <property type="term" value="F:ADP binding"/>
    <property type="evidence" value="ECO:0007669"/>
    <property type="project" value="InterPro"/>
</dbReference>
<dbReference type="Pfam" id="PF13374">
    <property type="entry name" value="TPR_10"/>
    <property type="match status" value="3"/>
</dbReference>
<feature type="coiled-coil region" evidence="1">
    <location>
        <begin position="31"/>
        <end position="58"/>
    </location>
</feature>
<dbReference type="InterPro" id="IPR053137">
    <property type="entry name" value="NLR-like"/>
</dbReference>
<dbReference type="InterPro" id="IPR011990">
    <property type="entry name" value="TPR-like_helical_dom_sf"/>
</dbReference>
<dbReference type="PANTHER" id="PTHR46082">
    <property type="entry name" value="ATP/GTP-BINDING PROTEIN-RELATED"/>
    <property type="match status" value="1"/>
</dbReference>
<evidence type="ECO:0000256" key="2">
    <source>
        <dbReference type="SAM" id="MobiDB-lite"/>
    </source>
</evidence>
<dbReference type="Pfam" id="PF00931">
    <property type="entry name" value="NB-ARC"/>
    <property type="match status" value="1"/>
</dbReference>
<dbReference type="InterPro" id="IPR002182">
    <property type="entry name" value="NB-ARC"/>
</dbReference>
<evidence type="ECO:0000259" key="3">
    <source>
        <dbReference type="Pfam" id="PF00931"/>
    </source>
</evidence>
<name>A0A4Q2VA25_FUSOX</name>
<dbReference type="PRINTS" id="PR00381">
    <property type="entry name" value="KINESINLIGHT"/>
</dbReference>
<proteinExistence type="predicted"/>
<dbReference type="Pfam" id="PF13424">
    <property type="entry name" value="TPR_12"/>
    <property type="match status" value="1"/>
</dbReference>
<sequence>MDGLGVAANIIAVVDLSAKVATLCFQYSKDVSSARADIERLRNQVEHLAAALRATQRLVEGTKGLSLSISQGLVGSFDSCIADLERLEKKLDPNPVRTAMRRYGIRALKWPFNSKEVDQLLASLERHERTILLGLQVDQTAILVDIHEGVKQLGLRPTEDASISCKPHLMVPFTPNPDFVHRPAIEKWMQDQYSQPSQRMALVGMGGFGKSQLAIQFAHDVHANETGTSVFWVHSSSKATFEESYRALADVLALPRRHEPEVNVLALVRDWLQRDDVRPWLMVVDNADDISLFNLDKGHDNASQDRLASYLPKSTKGKILVTSRSLDVAERLVGSSQATLRTPIMREEQALELLQKRLEKKADEATAIDLVRTLDCIPLAVNQAAAYINRRSPRVTIKSYLDEFCRSEKRKDSLLRSDKGDLGRQDGVSNSVVVTWQVTFEQIRREQPRAANLLSLMSQFQAQNIPEMMLHSYDDDDTTRAEENDVDSIDIGSESDGESDRRGFENDMDVLRGYSLVTIPAVGLFEMHSLVQFCTRSWTSEFGDPVRWSRLFTKLAADHFPSGAFETWAVCQSLLPHIEPLLERKPREESTVANWAEILTNVSWYMLMIGEYSRAEMLVKAAVQARRRILGLDHPSTLTSMANLAWTFWSQGRWEEAEKLFVEVMETRKAKLGLDHPDTLTSMANLASTFWNQGRWEEAEKLFVEVMEMSKAKLGLDHPSTLTSMANLASTYRNQGRWEEAEKLFVEVMETRKAKLGLDHPSTLSSMANLAFTWHGRGRLEDSLILMQDCVRLRQEKLGHTHPHTQSSAATLQSWQAGRLALDDASGC</sequence>
<dbReference type="Gene3D" id="1.25.40.10">
    <property type="entry name" value="Tetratricopeptide repeat domain"/>
    <property type="match status" value="2"/>
</dbReference>
<evidence type="ECO:0000256" key="1">
    <source>
        <dbReference type="SAM" id="Coils"/>
    </source>
</evidence>
<dbReference type="Proteomes" id="UP000290540">
    <property type="component" value="Unassembled WGS sequence"/>
</dbReference>
<protein>
    <recommendedName>
        <fullName evidence="3">NB-ARC domain-containing protein</fullName>
    </recommendedName>
</protein>
<evidence type="ECO:0000313" key="4">
    <source>
        <dbReference type="EMBL" id="RYC81678.1"/>
    </source>
</evidence>
<keyword evidence="1" id="KW-0175">Coiled coil</keyword>
<organism evidence="4 5">
    <name type="scientific">Fusarium oxysporum f. sp. narcissi</name>
    <dbReference type="NCBI Taxonomy" id="451672"/>
    <lineage>
        <taxon>Eukaryota</taxon>
        <taxon>Fungi</taxon>
        <taxon>Dikarya</taxon>
        <taxon>Ascomycota</taxon>
        <taxon>Pezizomycotina</taxon>
        <taxon>Sordariomycetes</taxon>
        <taxon>Hypocreomycetidae</taxon>
        <taxon>Hypocreales</taxon>
        <taxon>Nectriaceae</taxon>
        <taxon>Fusarium</taxon>
        <taxon>Fusarium oxysporum species complex</taxon>
    </lineage>
</organism>
<dbReference type="Gene3D" id="3.40.50.300">
    <property type="entry name" value="P-loop containing nucleotide triphosphate hydrolases"/>
    <property type="match status" value="1"/>
</dbReference>
<dbReference type="EMBL" id="MQTW01000229">
    <property type="protein sequence ID" value="RYC81678.1"/>
    <property type="molecule type" value="Genomic_DNA"/>
</dbReference>
<feature type="region of interest" description="Disordered" evidence="2">
    <location>
        <begin position="476"/>
        <end position="504"/>
    </location>
</feature>
<dbReference type="AlphaFoldDB" id="A0A4Q2VA25"/>
<gene>
    <name evidence="4" type="ORF">BFJ63_vAg15430</name>
</gene>
<dbReference type="InterPro" id="IPR027417">
    <property type="entry name" value="P-loop_NTPase"/>
</dbReference>
<feature type="compositionally biased region" description="Acidic residues" evidence="2">
    <location>
        <begin position="484"/>
        <end position="497"/>
    </location>
</feature>
<reference evidence="4 5" key="1">
    <citation type="submission" date="2016-12" db="EMBL/GenBank/DDBJ databases">
        <title>Draft genome sequence of Fusarium oxysporum causing rot on Narcissus.</title>
        <authorList>
            <person name="Armitage A.D."/>
            <person name="Taylor A."/>
            <person name="Clarkson J.P."/>
            <person name="Harrison R.J."/>
            <person name="Jackson A.C."/>
        </authorList>
    </citation>
    <scope>NUCLEOTIDE SEQUENCE [LARGE SCALE GENOMIC DNA]</scope>
    <source>
        <strain evidence="4 5">N139</strain>
    </source>
</reference>
<comment type="caution">
    <text evidence="4">The sequence shown here is derived from an EMBL/GenBank/DDBJ whole genome shotgun (WGS) entry which is preliminary data.</text>
</comment>
<dbReference type="SUPFAM" id="SSF48452">
    <property type="entry name" value="TPR-like"/>
    <property type="match status" value="2"/>
</dbReference>
<accession>A0A4Q2VA25</accession>
<feature type="domain" description="NB-ARC" evidence="3">
    <location>
        <begin position="195"/>
        <end position="361"/>
    </location>
</feature>